<dbReference type="RefSeq" id="WP_228882868.1">
    <property type="nucleotide sequence ID" value="NZ_CAJQZC010000012.1"/>
</dbReference>
<proteinExistence type="inferred from homology"/>
<dbReference type="GO" id="GO:0003955">
    <property type="term" value="F:NAD(P)H dehydrogenase (quinone) activity"/>
    <property type="evidence" value="ECO:0007669"/>
    <property type="project" value="TreeGrafter"/>
</dbReference>
<dbReference type="Proteomes" id="UP000789704">
    <property type="component" value="Unassembled WGS sequence"/>
</dbReference>
<evidence type="ECO:0000259" key="6">
    <source>
        <dbReference type="Pfam" id="PF07992"/>
    </source>
</evidence>
<accession>A0A9N8S049</accession>
<dbReference type="InterPro" id="IPR051169">
    <property type="entry name" value="NADH-Q_oxidoreductase"/>
</dbReference>
<evidence type="ECO:0000313" key="8">
    <source>
        <dbReference type="Proteomes" id="UP000789704"/>
    </source>
</evidence>
<organism evidence="7 8">
    <name type="scientific">Paraburkholderia saeva</name>
    <dbReference type="NCBI Taxonomy" id="2777537"/>
    <lineage>
        <taxon>Bacteria</taxon>
        <taxon>Pseudomonadati</taxon>
        <taxon>Pseudomonadota</taxon>
        <taxon>Betaproteobacteria</taxon>
        <taxon>Burkholderiales</taxon>
        <taxon>Burkholderiaceae</taxon>
        <taxon>Paraburkholderia</taxon>
    </lineage>
</organism>
<comment type="caution">
    <text evidence="7">The sequence shown here is derived from an EMBL/GenBank/DDBJ whole genome shotgun (WGS) entry which is preliminary data.</text>
</comment>
<evidence type="ECO:0000256" key="2">
    <source>
        <dbReference type="ARBA" id="ARBA00005272"/>
    </source>
</evidence>
<keyword evidence="8" id="KW-1185">Reference proteome</keyword>
<evidence type="ECO:0000256" key="4">
    <source>
        <dbReference type="ARBA" id="ARBA00022827"/>
    </source>
</evidence>
<evidence type="ECO:0000313" key="7">
    <source>
        <dbReference type="EMBL" id="CAG4921340.1"/>
    </source>
</evidence>
<dbReference type="PRINTS" id="PR00411">
    <property type="entry name" value="PNDRDTASEI"/>
</dbReference>
<dbReference type="PANTHER" id="PTHR42913">
    <property type="entry name" value="APOPTOSIS-INDUCING FACTOR 1"/>
    <property type="match status" value="1"/>
</dbReference>
<dbReference type="InterPro" id="IPR036188">
    <property type="entry name" value="FAD/NAD-bd_sf"/>
</dbReference>
<keyword evidence="3" id="KW-0285">Flavoprotein</keyword>
<gene>
    <name evidence="7" type="primary">ndh_2</name>
    <name evidence="7" type="ORF">LMG31841_05077</name>
</gene>
<dbReference type="AlphaFoldDB" id="A0A9N8S049"/>
<protein>
    <submittedName>
        <fullName evidence="7">NADH dehydrogenase</fullName>
        <ecNumber evidence="7">1.6.99.3</ecNumber>
    </submittedName>
</protein>
<dbReference type="EMBL" id="CAJQZC010000012">
    <property type="protein sequence ID" value="CAG4921340.1"/>
    <property type="molecule type" value="Genomic_DNA"/>
</dbReference>
<keyword evidence="5 7" id="KW-0560">Oxidoreductase</keyword>
<evidence type="ECO:0000256" key="5">
    <source>
        <dbReference type="ARBA" id="ARBA00023002"/>
    </source>
</evidence>
<evidence type="ECO:0000256" key="3">
    <source>
        <dbReference type="ARBA" id="ARBA00022630"/>
    </source>
</evidence>
<name>A0A9N8S049_9BURK</name>
<dbReference type="Gene3D" id="3.50.50.100">
    <property type="match status" value="1"/>
</dbReference>
<dbReference type="Pfam" id="PF07992">
    <property type="entry name" value="Pyr_redox_2"/>
    <property type="match status" value="1"/>
</dbReference>
<dbReference type="PRINTS" id="PR00368">
    <property type="entry name" value="FADPNR"/>
</dbReference>
<comment type="cofactor">
    <cofactor evidence="1">
        <name>FAD</name>
        <dbReference type="ChEBI" id="CHEBI:57692"/>
    </cofactor>
</comment>
<comment type="similarity">
    <text evidence="2">Belongs to the NADH dehydrogenase family.</text>
</comment>
<dbReference type="PANTHER" id="PTHR42913:SF3">
    <property type="entry name" value="64 KDA MITOCHONDRIAL NADH DEHYDROGENASE (EUROFUNG)"/>
    <property type="match status" value="1"/>
</dbReference>
<keyword evidence="4" id="KW-0274">FAD</keyword>
<reference evidence="7" key="1">
    <citation type="submission" date="2021-04" db="EMBL/GenBank/DDBJ databases">
        <authorList>
            <person name="Vanwijnsberghe S."/>
        </authorList>
    </citation>
    <scope>NUCLEOTIDE SEQUENCE</scope>
    <source>
        <strain evidence="7">LMG 31841</strain>
    </source>
</reference>
<evidence type="ECO:0000256" key="1">
    <source>
        <dbReference type="ARBA" id="ARBA00001974"/>
    </source>
</evidence>
<sequence length="451" mass="48543">MKIDNHNRPSSQAAPHRIVIVGGGAGGLELATRLGNTVGRDGLARIILVDRSPTHFWKPLLHEAASGQIDPASHQIEYAAQAKWNNFHFEQGELEQVDRAQRLVMVGATADVDGHEVVPRRVLHFDRLVLSLGSVTNFFGVPGAEQHALSLENVVQAEQFRRKLLGACVRANHVRVSRGRQGDATVSINVIGAGATGVELAAALRSTVRLLSDYRLHALDPVRDIRIRLIESGPRVLPALSERMSARAQEHLARLQVDVLTGTRVAEVQANAIVTGAGEQLPGDITIWAAGVAGPPVLKALDGLALNGLGQVMVSATLQTQTDPNVFAMGDCAACPASSNGGFLPPRAQVAHQQAVFLSNALMQDIRGRPIPAFTYRDLGTLLSFGRNGAVGHLASGVMSRTVFVEGWAASVMYKMLYRKHLLVLTGFTRMALDTASHWLRSRISPAIKLH</sequence>
<dbReference type="EC" id="1.6.99.3" evidence="7"/>
<feature type="domain" description="FAD/NAD(P)-binding" evidence="6">
    <location>
        <begin position="17"/>
        <end position="355"/>
    </location>
</feature>
<dbReference type="GO" id="GO:0019646">
    <property type="term" value="P:aerobic electron transport chain"/>
    <property type="evidence" value="ECO:0007669"/>
    <property type="project" value="TreeGrafter"/>
</dbReference>
<dbReference type="InterPro" id="IPR023753">
    <property type="entry name" value="FAD/NAD-binding_dom"/>
</dbReference>
<dbReference type="SUPFAM" id="SSF51905">
    <property type="entry name" value="FAD/NAD(P)-binding domain"/>
    <property type="match status" value="1"/>
</dbReference>